<dbReference type="SUPFAM" id="SSF55874">
    <property type="entry name" value="ATPase domain of HSP90 chaperone/DNA topoisomerase II/histidine kinase"/>
    <property type="match status" value="1"/>
</dbReference>
<dbReference type="HOGENOM" id="CLU_1550244_0_0_1"/>
<dbReference type="ExpressionAtlas" id="M0ZTS9">
    <property type="expression patterns" value="baseline"/>
</dbReference>
<protein>
    <submittedName>
        <fullName evidence="1">Phytochrome E</fullName>
    </submittedName>
</protein>
<dbReference type="AlphaFoldDB" id="M0ZTS9"/>
<accession>M0ZTS9</accession>
<sequence length="173" mass="19404">MAERSAKCTLLSPGSSSKVELNMEEFVLGNVVDAIVSQVMIFLKEKNLQLLHDIPDHIKTLPLYGDQIKLQRVLSDFLLSVVHHAPSPDGWVEIKVLPGLKLIQDGNELIHLQFRLLQCYLSIDGLLHKYMSLPILSGICFHATVQCITPNQLKCFAEFNLIIGNIMVLHSFS</sequence>
<reference evidence="2" key="1">
    <citation type="journal article" date="2011" name="Nature">
        <title>Genome sequence and analysis of the tuber crop potato.</title>
        <authorList>
            <consortium name="The Potato Genome Sequencing Consortium"/>
        </authorList>
    </citation>
    <scope>NUCLEOTIDE SEQUENCE [LARGE SCALE GENOMIC DNA]</scope>
    <source>
        <strain evidence="2">cv. DM1-3 516 R44</strain>
    </source>
</reference>
<name>M0ZTS9_SOLTU</name>
<gene>
    <name evidence="1" type="primary">LOC102588382</name>
</gene>
<dbReference type="EnsemblPlants" id="PGSC0003DMT400007945">
    <property type="protein sequence ID" value="PGSC0003DMT400007945"/>
    <property type="gene ID" value="PGSC0003DMG400003072"/>
</dbReference>
<evidence type="ECO:0000313" key="2">
    <source>
        <dbReference type="Proteomes" id="UP000011115"/>
    </source>
</evidence>
<dbReference type="Gramene" id="PGSC0003DMT400007945">
    <property type="protein sequence ID" value="PGSC0003DMT400007945"/>
    <property type="gene ID" value="PGSC0003DMG400003072"/>
</dbReference>
<dbReference type="InterPro" id="IPR036890">
    <property type="entry name" value="HATPase_C_sf"/>
</dbReference>
<keyword evidence="2" id="KW-1185">Reference proteome</keyword>
<reference evidence="1" key="2">
    <citation type="submission" date="2015-06" db="UniProtKB">
        <authorList>
            <consortium name="EnsemblPlants"/>
        </authorList>
    </citation>
    <scope>IDENTIFICATION</scope>
    <source>
        <strain evidence="1">DM1-3 516 R44</strain>
    </source>
</reference>
<dbReference type="OrthoDB" id="2015534at2759"/>
<organism evidence="1 2">
    <name type="scientific">Solanum tuberosum</name>
    <name type="common">Potato</name>
    <dbReference type="NCBI Taxonomy" id="4113"/>
    <lineage>
        <taxon>Eukaryota</taxon>
        <taxon>Viridiplantae</taxon>
        <taxon>Streptophyta</taxon>
        <taxon>Embryophyta</taxon>
        <taxon>Tracheophyta</taxon>
        <taxon>Spermatophyta</taxon>
        <taxon>Magnoliopsida</taxon>
        <taxon>eudicotyledons</taxon>
        <taxon>Gunneridae</taxon>
        <taxon>Pentapetalae</taxon>
        <taxon>asterids</taxon>
        <taxon>lamiids</taxon>
        <taxon>Solanales</taxon>
        <taxon>Solanaceae</taxon>
        <taxon>Solanoideae</taxon>
        <taxon>Solaneae</taxon>
        <taxon>Solanum</taxon>
    </lineage>
</organism>
<proteinExistence type="predicted"/>
<dbReference type="Proteomes" id="UP000011115">
    <property type="component" value="Unassembled WGS sequence"/>
</dbReference>
<evidence type="ECO:0000313" key="1">
    <source>
        <dbReference type="EnsemblPlants" id="PGSC0003DMT400007945"/>
    </source>
</evidence>